<name>A0AAV1RB45_9ROSI</name>
<dbReference type="EMBL" id="CAWUPB010000913">
    <property type="protein sequence ID" value="CAK7332391.1"/>
    <property type="molecule type" value="Genomic_DNA"/>
</dbReference>
<proteinExistence type="predicted"/>
<protein>
    <submittedName>
        <fullName evidence="1">Uncharacterized protein</fullName>
    </submittedName>
</protein>
<gene>
    <name evidence="1" type="ORF">DCAF_LOCUS8956</name>
</gene>
<evidence type="ECO:0000313" key="1">
    <source>
        <dbReference type="EMBL" id="CAK7332391.1"/>
    </source>
</evidence>
<sequence length="125" mass="13900">MRIEKVKGNGESVPILGEKERDRGVNLTRVDVVILTGRVNFYSFFARQVRGGRCTSSRYSPSFCFSFVSHSVLTLKQTRRGFLSHYLANGICPIVSGETMVQAKSCKMPKESFAAKFSEVKGIPS</sequence>
<dbReference type="Proteomes" id="UP001314170">
    <property type="component" value="Unassembled WGS sequence"/>
</dbReference>
<reference evidence="1 2" key="1">
    <citation type="submission" date="2024-01" db="EMBL/GenBank/DDBJ databases">
        <authorList>
            <person name="Waweru B."/>
        </authorList>
    </citation>
    <scope>NUCLEOTIDE SEQUENCE [LARGE SCALE GENOMIC DNA]</scope>
</reference>
<comment type="caution">
    <text evidence="1">The sequence shown here is derived from an EMBL/GenBank/DDBJ whole genome shotgun (WGS) entry which is preliminary data.</text>
</comment>
<accession>A0AAV1RB45</accession>
<dbReference type="AlphaFoldDB" id="A0AAV1RB45"/>
<organism evidence="1 2">
    <name type="scientific">Dovyalis caffra</name>
    <dbReference type="NCBI Taxonomy" id="77055"/>
    <lineage>
        <taxon>Eukaryota</taxon>
        <taxon>Viridiplantae</taxon>
        <taxon>Streptophyta</taxon>
        <taxon>Embryophyta</taxon>
        <taxon>Tracheophyta</taxon>
        <taxon>Spermatophyta</taxon>
        <taxon>Magnoliopsida</taxon>
        <taxon>eudicotyledons</taxon>
        <taxon>Gunneridae</taxon>
        <taxon>Pentapetalae</taxon>
        <taxon>rosids</taxon>
        <taxon>fabids</taxon>
        <taxon>Malpighiales</taxon>
        <taxon>Salicaceae</taxon>
        <taxon>Flacourtieae</taxon>
        <taxon>Dovyalis</taxon>
    </lineage>
</organism>
<evidence type="ECO:0000313" key="2">
    <source>
        <dbReference type="Proteomes" id="UP001314170"/>
    </source>
</evidence>
<keyword evidence="2" id="KW-1185">Reference proteome</keyword>